<protein>
    <submittedName>
        <fullName evidence="1">Uncharacterized protein</fullName>
    </submittedName>
</protein>
<evidence type="ECO:0000313" key="2">
    <source>
        <dbReference type="Proteomes" id="UP000294656"/>
    </source>
</evidence>
<dbReference type="AlphaFoldDB" id="A0A4R6MDR1"/>
<organism evidence="1 2">
    <name type="scientific">Marinomonas balearica</name>
    <dbReference type="NCBI Taxonomy" id="491947"/>
    <lineage>
        <taxon>Bacteria</taxon>
        <taxon>Pseudomonadati</taxon>
        <taxon>Pseudomonadota</taxon>
        <taxon>Gammaproteobacteria</taxon>
        <taxon>Oceanospirillales</taxon>
        <taxon>Oceanospirillaceae</taxon>
        <taxon>Marinomonas</taxon>
    </lineage>
</organism>
<reference evidence="1 2" key="1">
    <citation type="submission" date="2019-03" db="EMBL/GenBank/DDBJ databases">
        <title>Genomic Encyclopedia of Type Strains, Phase III (KMG-III): the genomes of soil and plant-associated and newly described type strains.</title>
        <authorList>
            <person name="Whitman W."/>
        </authorList>
    </citation>
    <scope>NUCLEOTIDE SEQUENCE [LARGE SCALE GENOMIC DNA]</scope>
    <source>
        <strain evidence="1 2">CECT 7378</strain>
    </source>
</reference>
<dbReference type="EMBL" id="SNXC01000010">
    <property type="protein sequence ID" value="TDO98870.1"/>
    <property type="molecule type" value="Genomic_DNA"/>
</dbReference>
<proteinExistence type="predicted"/>
<accession>A0A4R6MDR1</accession>
<dbReference type="Proteomes" id="UP000294656">
    <property type="component" value="Unassembled WGS sequence"/>
</dbReference>
<keyword evidence="2" id="KW-1185">Reference proteome</keyword>
<sequence>MPDRENTQSKYEVDQVITRVCLDEIQYKFKPKNNVDLDQHFRCLLSLPALAGKRALLYRNLL</sequence>
<evidence type="ECO:0000313" key="1">
    <source>
        <dbReference type="EMBL" id="TDO98870.1"/>
    </source>
</evidence>
<comment type="caution">
    <text evidence="1">The sequence shown here is derived from an EMBL/GenBank/DDBJ whole genome shotgun (WGS) entry which is preliminary data.</text>
</comment>
<gene>
    <name evidence="1" type="ORF">DFP79_1283</name>
</gene>
<name>A0A4R6MDR1_9GAMM</name>
<dbReference type="RefSeq" id="WP_133503090.1">
    <property type="nucleotide sequence ID" value="NZ_SNXC01000010.1"/>
</dbReference>